<dbReference type="EMBL" id="LAZR01003433">
    <property type="protein sequence ID" value="KKN18374.1"/>
    <property type="molecule type" value="Genomic_DNA"/>
</dbReference>
<organism evidence="1">
    <name type="scientific">marine sediment metagenome</name>
    <dbReference type="NCBI Taxonomy" id="412755"/>
    <lineage>
        <taxon>unclassified sequences</taxon>
        <taxon>metagenomes</taxon>
        <taxon>ecological metagenomes</taxon>
    </lineage>
</organism>
<comment type="caution">
    <text evidence="1">The sequence shown here is derived from an EMBL/GenBank/DDBJ whole genome shotgun (WGS) entry which is preliminary data.</text>
</comment>
<gene>
    <name evidence="1" type="ORF">LCGC14_0956250</name>
</gene>
<dbReference type="AlphaFoldDB" id="A0A0F9NKE0"/>
<proteinExistence type="predicted"/>
<name>A0A0F9NKE0_9ZZZZ</name>
<evidence type="ECO:0000313" key="1">
    <source>
        <dbReference type="EMBL" id="KKN18374.1"/>
    </source>
</evidence>
<sequence>MNNKEFVRISKIMITLVEHGISLRDAVKEVEDMQDD</sequence>
<reference evidence="1" key="1">
    <citation type="journal article" date="2015" name="Nature">
        <title>Complex archaea that bridge the gap between prokaryotes and eukaryotes.</title>
        <authorList>
            <person name="Spang A."/>
            <person name="Saw J.H."/>
            <person name="Jorgensen S.L."/>
            <person name="Zaremba-Niedzwiedzka K."/>
            <person name="Martijn J."/>
            <person name="Lind A.E."/>
            <person name="van Eijk R."/>
            <person name="Schleper C."/>
            <person name="Guy L."/>
            <person name="Ettema T.J."/>
        </authorList>
    </citation>
    <scope>NUCLEOTIDE SEQUENCE</scope>
</reference>
<protein>
    <submittedName>
        <fullName evidence="1">Uncharacterized protein</fullName>
    </submittedName>
</protein>
<accession>A0A0F9NKE0</accession>